<sequence length="428" mass="45870">MSTQAPDLNTSTTAGSPTRARSFFSEQGFRNLFLAAAVSTTGTHISFLAVPLLAVTVLSATPLQVGVLGVLKTIAFLLVGLPAGAWLDRVRRRGVMVAADLARAVLFGSVAVAWALDLLTIWQLYVVVLAAGVATLFFDIAAQSYLPALVGRDRLADANGKLQSWDAGAQVAGPSAAGYLVQLFSAPFAILIDALTFLWSALFVARIRKREPEPERRVKATLFSEIREGVGFVFGHPLLRPIAMVGAGTNLFIQIAIITMPLMYKRELNLSDGELGLFFTFGGVGVLLGSFTAKRLSDRFGYGRVLWITGLVVMPFGLLVPFIDGGAFKWVATCGWLALTYRIGMNNVLLVSIRQRVTPDRLLSRMNATMRFLMTGVLAVGAAVAGLIGQYAGIRPALWVAAIGLSATWLPLFLSPLRAMRGLPAAAE</sequence>
<dbReference type="EMBL" id="BOMP01000193">
    <property type="protein sequence ID" value="GIE46229.1"/>
    <property type="molecule type" value="Genomic_DNA"/>
</dbReference>
<evidence type="ECO:0000313" key="12">
    <source>
        <dbReference type="Proteomes" id="UP000631312"/>
    </source>
</evidence>
<dbReference type="EMBL" id="JACHNC010000001">
    <property type="protein sequence ID" value="MBB4752076.1"/>
    <property type="molecule type" value="Genomic_DNA"/>
</dbReference>
<evidence type="ECO:0000313" key="10">
    <source>
        <dbReference type="EMBL" id="MBB4752076.1"/>
    </source>
</evidence>
<evidence type="ECO:0000256" key="3">
    <source>
        <dbReference type="ARBA" id="ARBA00022475"/>
    </source>
</evidence>
<keyword evidence="3" id="KW-1003">Cell membrane</keyword>
<dbReference type="InterPro" id="IPR036259">
    <property type="entry name" value="MFS_trans_sf"/>
</dbReference>
<reference evidence="9 12" key="2">
    <citation type="submission" date="2021-01" db="EMBL/GenBank/DDBJ databases">
        <title>Whole genome shotgun sequence of Actinoplanes lobatus NBRC 12513.</title>
        <authorList>
            <person name="Komaki H."/>
            <person name="Tamura T."/>
        </authorList>
    </citation>
    <scope>NUCLEOTIDE SEQUENCE [LARGE SCALE GENOMIC DNA]</scope>
    <source>
        <strain evidence="9 12">NBRC 12513</strain>
    </source>
</reference>
<feature type="transmembrane region" description="Helical" evidence="7">
    <location>
        <begin position="66"/>
        <end position="87"/>
    </location>
</feature>
<evidence type="ECO:0000256" key="5">
    <source>
        <dbReference type="ARBA" id="ARBA00022989"/>
    </source>
</evidence>
<comment type="caution">
    <text evidence="10">The sequence shown here is derived from an EMBL/GenBank/DDBJ whole genome shotgun (WGS) entry which is preliminary data.</text>
</comment>
<evidence type="ECO:0000256" key="2">
    <source>
        <dbReference type="ARBA" id="ARBA00022448"/>
    </source>
</evidence>
<feature type="transmembrane region" description="Helical" evidence="7">
    <location>
        <begin position="275"/>
        <end position="293"/>
    </location>
</feature>
<dbReference type="GO" id="GO:0005886">
    <property type="term" value="C:plasma membrane"/>
    <property type="evidence" value="ECO:0007669"/>
    <property type="project" value="UniProtKB-SubCell"/>
</dbReference>
<dbReference type="PANTHER" id="PTHR23513">
    <property type="entry name" value="INTEGRAL MEMBRANE EFFLUX PROTEIN-RELATED"/>
    <property type="match status" value="1"/>
</dbReference>
<feature type="transmembrane region" description="Helical" evidence="7">
    <location>
        <begin position="242"/>
        <end position="263"/>
    </location>
</feature>
<keyword evidence="6 7" id="KW-0472">Membrane</keyword>
<dbReference type="GO" id="GO:0022857">
    <property type="term" value="F:transmembrane transporter activity"/>
    <property type="evidence" value="ECO:0007669"/>
    <property type="project" value="InterPro"/>
</dbReference>
<accession>A0A7W7HK83</accession>
<evidence type="ECO:0000256" key="7">
    <source>
        <dbReference type="SAM" id="Phobius"/>
    </source>
</evidence>
<evidence type="ECO:0000313" key="11">
    <source>
        <dbReference type="Proteomes" id="UP000590511"/>
    </source>
</evidence>
<feature type="transmembrane region" description="Helical" evidence="7">
    <location>
        <begin position="329"/>
        <end position="351"/>
    </location>
</feature>
<dbReference type="PROSITE" id="PS50850">
    <property type="entry name" value="MFS"/>
    <property type="match status" value="1"/>
</dbReference>
<proteinExistence type="predicted"/>
<dbReference type="AlphaFoldDB" id="A0A7W7HK83"/>
<name>A0A7W7HK83_9ACTN</name>
<keyword evidence="12" id="KW-1185">Reference proteome</keyword>
<feature type="domain" description="Major facilitator superfamily (MFS) profile" evidence="8">
    <location>
        <begin position="239"/>
        <end position="428"/>
    </location>
</feature>
<dbReference type="CDD" id="cd06173">
    <property type="entry name" value="MFS_MefA_like"/>
    <property type="match status" value="1"/>
</dbReference>
<dbReference type="Proteomes" id="UP000631312">
    <property type="component" value="Unassembled WGS sequence"/>
</dbReference>
<dbReference type="SUPFAM" id="SSF103473">
    <property type="entry name" value="MFS general substrate transporter"/>
    <property type="match status" value="1"/>
</dbReference>
<evidence type="ECO:0000256" key="4">
    <source>
        <dbReference type="ARBA" id="ARBA00022692"/>
    </source>
</evidence>
<keyword evidence="2" id="KW-0813">Transport</keyword>
<evidence type="ECO:0000256" key="1">
    <source>
        <dbReference type="ARBA" id="ARBA00004651"/>
    </source>
</evidence>
<dbReference type="Pfam" id="PF05977">
    <property type="entry name" value="MFS_3"/>
    <property type="match status" value="1"/>
</dbReference>
<feature type="transmembrane region" description="Helical" evidence="7">
    <location>
        <begin position="397"/>
        <end position="414"/>
    </location>
</feature>
<evidence type="ECO:0000259" key="8">
    <source>
        <dbReference type="PROSITE" id="PS50850"/>
    </source>
</evidence>
<evidence type="ECO:0000313" key="9">
    <source>
        <dbReference type="EMBL" id="GIE46229.1"/>
    </source>
</evidence>
<gene>
    <name evidence="9" type="ORF">Alo02nite_91270</name>
    <name evidence="10" type="ORF">BJ964_006237</name>
</gene>
<dbReference type="InterPro" id="IPR020846">
    <property type="entry name" value="MFS_dom"/>
</dbReference>
<keyword evidence="4 7" id="KW-0812">Transmembrane</keyword>
<comment type="subcellular location">
    <subcellularLocation>
        <location evidence="1">Cell membrane</location>
        <topology evidence="1">Multi-pass membrane protein</topology>
    </subcellularLocation>
</comment>
<evidence type="ECO:0000256" key="6">
    <source>
        <dbReference type="ARBA" id="ARBA00023136"/>
    </source>
</evidence>
<feature type="transmembrane region" description="Helical" evidence="7">
    <location>
        <begin position="187"/>
        <end position="207"/>
    </location>
</feature>
<feature type="transmembrane region" description="Helical" evidence="7">
    <location>
        <begin position="372"/>
        <end position="391"/>
    </location>
</feature>
<organism evidence="10 11">
    <name type="scientific">Actinoplanes lobatus</name>
    <dbReference type="NCBI Taxonomy" id="113568"/>
    <lineage>
        <taxon>Bacteria</taxon>
        <taxon>Bacillati</taxon>
        <taxon>Actinomycetota</taxon>
        <taxon>Actinomycetes</taxon>
        <taxon>Micromonosporales</taxon>
        <taxon>Micromonosporaceae</taxon>
        <taxon>Actinoplanes</taxon>
    </lineage>
</organism>
<feature type="transmembrane region" description="Helical" evidence="7">
    <location>
        <begin position="305"/>
        <end position="323"/>
    </location>
</feature>
<keyword evidence="5 7" id="KW-1133">Transmembrane helix</keyword>
<dbReference type="Proteomes" id="UP000590511">
    <property type="component" value="Unassembled WGS sequence"/>
</dbReference>
<feature type="transmembrane region" description="Helical" evidence="7">
    <location>
        <begin position="32"/>
        <end position="54"/>
    </location>
</feature>
<protein>
    <submittedName>
        <fullName evidence="10">MFS family permease</fullName>
    </submittedName>
    <submittedName>
        <fullName evidence="9">MFS transporter</fullName>
    </submittedName>
</protein>
<dbReference type="Gene3D" id="1.20.1250.20">
    <property type="entry name" value="MFS general substrate transporter like domains"/>
    <property type="match status" value="1"/>
</dbReference>
<reference evidence="10 11" key="1">
    <citation type="submission" date="2020-08" db="EMBL/GenBank/DDBJ databases">
        <title>Sequencing the genomes of 1000 actinobacteria strains.</title>
        <authorList>
            <person name="Klenk H.-P."/>
        </authorList>
    </citation>
    <scope>NUCLEOTIDE SEQUENCE [LARGE SCALE GENOMIC DNA]</scope>
    <source>
        <strain evidence="10 11">DSM 43150</strain>
    </source>
</reference>
<dbReference type="RefSeq" id="WP_203832960.1">
    <property type="nucleotide sequence ID" value="NZ_BOMP01000193.1"/>
</dbReference>
<dbReference type="InterPro" id="IPR010290">
    <property type="entry name" value="TM_effector"/>
</dbReference>
<dbReference type="PANTHER" id="PTHR23513:SF6">
    <property type="entry name" value="MAJOR FACILITATOR SUPERFAMILY ASSOCIATED DOMAIN-CONTAINING PROTEIN"/>
    <property type="match status" value="1"/>
</dbReference>